<gene>
    <name evidence="1" type="ORF">AALO17_06160</name>
    <name evidence="2" type="ORF">BO223_08040</name>
</gene>
<accession>A0A140DSX3</accession>
<dbReference type="EMBL" id="CP011391">
    <property type="protein sequence ID" value="AMK53750.1"/>
    <property type="molecule type" value="Genomic_DNA"/>
</dbReference>
<evidence type="ECO:0000313" key="1">
    <source>
        <dbReference type="EMBL" id="AMK53750.1"/>
    </source>
</evidence>
<sequence length="71" mass="8562">MKVPTSIKEYDLQRIIEETAIVRDMQPNELSGFLNCSPELKDRLDRAQEYDYKYLLEEIRALCQRYADERF</sequence>
<name>A0A140DSX3_9FIRM</name>
<evidence type="ECO:0000313" key="4">
    <source>
        <dbReference type="Proteomes" id="UP000186758"/>
    </source>
</evidence>
<evidence type="ECO:0000313" key="3">
    <source>
        <dbReference type="Proteomes" id="UP000069771"/>
    </source>
</evidence>
<evidence type="ECO:0000313" key="2">
    <source>
        <dbReference type="EMBL" id="OLU44526.1"/>
    </source>
</evidence>
<proteinExistence type="predicted"/>
<organism evidence="1 3">
    <name type="scientific">Faecalibaculum rodentium</name>
    <dbReference type="NCBI Taxonomy" id="1702221"/>
    <lineage>
        <taxon>Bacteria</taxon>
        <taxon>Bacillati</taxon>
        <taxon>Bacillota</taxon>
        <taxon>Erysipelotrichia</taxon>
        <taxon>Erysipelotrichales</taxon>
        <taxon>Erysipelotrichaceae</taxon>
        <taxon>Faecalibaculum</taxon>
    </lineage>
</organism>
<dbReference type="Proteomes" id="UP000069771">
    <property type="component" value="Chromosome"/>
</dbReference>
<dbReference type="Proteomes" id="UP000186758">
    <property type="component" value="Unassembled WGS sequence"/>
</dbReference>
<dbReference type="AlphaFoldDB" id="A0A140DSX3"/>
<dbReference type="GeneID" id="78477441"/>
<dbReference type="EMBL" id="MPJZ01000065">
    <property type="protein sequence ID" value="OLU44526.1"/>
    <property type="molecule type" value="Genomic_DNA"/>
</dbReference>
<dbReference type="KEGG" id="fro:AALO17_06160"/>
<keyword evidence="3" id="KW-1185">Reference proteome</keyword>
<reference evidence="1 3" key="1">
    <citation type="journal article" date="2016" name="Gut Pathog.">
        <title>Whole genome sequencing of "Faecalibaculum rodentium" ALO17, isolated from C57BL/6J laboratory mouse feces.</title>
        <authorList>
            <person name="Lim S."/>
            <person name="Chang D.H."/>
            <person name="Ahn S."/>
            <person name="Kim B.C."/>
        </authorList>
    </citation>
    <scope>NUCLEOTIDE SEQUENCE [LARGE SCALE GENOMIC DNA]</scope>
    <source>
        <strain evidence="1 3">Alo17</strain>
    </source>
</reference>
<protein>
    <submittedName>
        <fullName evidence="1">Uncharacterized protein</fullName>
    </submittedName>
</protein>
<dbReference type="RefSeq" id="WP_067555271.1">
    <property type="nucleotide sequence ID" value="NZ_CAMTMS010000007.1"/>
</dbReference>
<reference evidence="2 4" key="2">
    <citation type="submission" date="2016-11" db="EMBL/GenBank/DDBJ databases">
        <title>Description of two novel members of the family Erysipelotrichaceae: Ileibacterium lipovorans gen. nov., sp. nov. and Dubosiella newyorkensis, gen. nov., sp. nov.</title>
        <authorList>
            <person name="Cox L.M."/>
            <person name="Sohn J."/>
            <person name="Tyrrell K.L."/>
            <person name="Citron D.M."/>
            <person name="Lawson P.A."/>
            <person name="Patel N.B."/>
            <person name="Iizumi T."/>
            <person name="Perez-Perez G.I."/>
            <person name="Goldstein E.J."/>
            <person name="Blaser M.J."/>
        </authorList>
    </citation>
    <scope>NUCLEOTIDE SEQUENCE [LARGE SCALE GENOMIC DNA]</scope>
    <source>
        <strain evidence="2 4">NYU-BL-K8</strain>
    </source>
</reference>